<accession>A0A1X7HS53</accession>
<keyword evidence="4" id="KW-1185">Reference proteome</keyword>
<dbReference type="Gene3D" id="3.30.457.10">
    <property type="entry name" value="Copper amine oxidase-like, N-terminal domain"/>
    <property type="match status" value="1"/>
</dbReference>
<evidence type="ECO:0000256" key="1">
    <source>
        <dbReference type="SAM" id="SignalP"/>
    </source>
</evidence>
<dbReference type="AlphaFoldDB" id="A0A1X7HS53"/>
<dbReference type="STRING" id="1313296.SAMN05661091_5429"/>
<feature type="signal peptide" evidence="1">
    <location>
        <begin position="1"/>
        <end position="23"/>
    </location>
</feature>
<dbReference type="InterPro" id="IPR012854">
    <property type="entry name" value="Cu_amine_oxidase-like_N"/>
</dbReference>
<organism evidence="3 4">
    <name type="scientific">Paenibacillus uliginis N3/975</name>
    <dbReference type="NCBI Taxonomy" id="1313296"/>
    <lineage>
        <taxon>Bacteria</taxon>
        <taxon>Bacillati</taxon>
        <taxon>Bacillota</taxon>
        <taxon>Bacilli</taxon>
        <taxon>Bacillales</taxon>
        <taxon>Paenibacillaceae</taxon>
        <taxon>Paenibacillus</taxon>
    </lineage>
</organism>
<dbReference type="Proteomes" id="UP000192940">
    <property type="component" value="Chromosome I"/>
</dbReference>
<reference evidence="3 4" key="1">
    <citation type="submission" date="2017-04" db="EMBL/GenBank/DDBJ databases">
        <authorList>
            <person name="Afonso C.L."/>
            <person name="Miller P.J."/>
            <person name="Scott M.A."/>
            <person name="Spackman E."/>
            <person name="Goraichik I."/>
            <person name="Dimitrov K.M."/>
            <person name="Suarez D.L."/>
            <person name="Swayne D.E."/>
        </authorList>
    </citation>
    <scope>NUCLEOTIDE SEQUENCE [LARGE SCALE GENOMIC DNA]</scope>
    <source>
        <strain evidence="3 4">N3/975</strain>
    </source>
</reference>
<evidence type="ECO:0000259" key="2">
    <source>
        <dbReference type="Pfam" id="PF07833"/>
    </source>
</evidence>
<keyword evidence="1" id="KW-0732">Signal</keyword>
<dbReference type="EMBL" id="LT840184">
    <property type="protein sequence ID" value="SMF91356.1"/>
    <property type="molecule type" value="Genomic_DNA"/>
</dbReference>
<evidence type="ECO:0000313" key="3">
    <source>
        <dbReference type="EMBL" id="SMF91356.1"/>
    </source>
</evidence>
<dbReference type="SUPFAM" id="SSF55383">
    <property type="entry name" value="Copper amine oxidase, domain N"/>
    <property type="match status" value="1"/>
</dbReference>
<proteinExistence type="predicted"/>
<feature type="domain" description="Copper amine oxidase-like N-terminal" evidence="2">
    <location>
        <begin position="36"/>
        <end position="142"/>
    </location>
</feature>
<dbReference type="InterPro" id="IPR036582">
    <property type="entry name" value="Mao_N_sf"/>
</dbReference>
<evidence type="ECO:0000313" key="4">
    <source>
        <dbReference type="Proteomes" id="UP000192940"/>
    </source>
</evidence>
<gene>
    <name evidence="3" type="ORF">SAMN05661091_5429</name>
</gene>
<feature type="chain" id="PRO_5013118290" evidence="1">
    <location>
        <begin position="24"/>
        <end position="388"/>
    </location>
</feature>
<protein>
    <submittedName>
        <fullName evidence="3">Copper amine oxidase N-terminal domain-containing protein</fullName>
    </submittedName>
</protein>
<sequence length="388" mass="43496">MIKRRIGLLVFAMLFVFSSTIQAAPAKTPAQIRVFLDGQEIKFQAAPVIKNGVTFVQFRPLFQTLGYKVNWTSATKQVTGTLADQKLVMKLGSTIAYVNGQKTKLPIAPYTKAGNTLVPLRFVAESTGLPVKWDAKAHTIKIDRKTVTDKASAEIKKLYKNQAAAESKGDFKGAMTAIHPKSPSYKEYEQSYKEMAGYNVKVSSFAYDVTVAGSSVVASVEKTYERTSGPFIWDYTIYYDVILKKNASGAWKEYDSALLDIEYHVPDGFLEQKPVVPEAEQTAMLNTLQTHYKGMNEEDRVTLLSAVYPKSPYFEMMNEAINAGIFDDLNFHIQADASHIVLYQDNEAVIYTEETDDADGDTYTSSSLYWLKKNNGQWLIYDLIDITD</sequence>
<name>A0A1X7HS53_9BACL</name>
<dbReference type="Pfam" id="PF07833">
    <property type="entry name" value="Cu_amine_oxidN1"/>
    <property type="match status" value="1"/>
</dbReference>